<dbReference type="PANTHER" id="PTHR48097">
    <property type="entry name" value="L-THREONINE ALDOLASE-RELATED"/>
    <property type="match status" value="1"/>
</dbReference>
<gene>
    <name evidence="7" type="ORF">P8935_18315</name>
</gene>
<dbReference type="EMBL" id="CP121196">
    <property type="protein sequence ID" value="XBH16515.1"/>
    <property type="molecule type" value="Genomic_DNA"/>
</dbReference>
<dbReference type="FunFam" id="3.40.640.10:FF:000030">
    <property type="entry name" value="Low-specificity L-threonine aldolase"/>
    <property type="match status" value="1"/>
</dbReference>
<sequence>MSELIDLRSDTVTRPTPEMRAAMAAAEVGDDVYGEDPTVNLLEKRAAEAFGREAALFVPTGTMGNQIAIRLLTQPGQEVICESRSHILDWEMATTAVFSGCLVRAVPTERGWLKWADIEPVIYKRGAFRAATGLIEIENTANLTGGKCTPLAVMEEIWTHAKERKLPVHLDGARIFNASTALGVDVKTLTRGFDTIMFCLSKGLCAPVGSMLVGSAELMDQARIYRKALGGGMRQVGILAAAGLIALEQMPKRLHEDHANARLLAEALSQFDCVDIDIESVETNIVIFKLTGSVNAADLTARLKRRGVLMSTVGPNAIRMVTHHDVSREDCLRAIEALSSEVEVTA</sequence>
<dbReference type="PIRSF" id="PIRSF017617">
    <property type="entry name" value="Thr_aldolase"/>
    <property type="match status" value="1"/>
</dbReference>
<evidence type="ECO:0000256" key="2">
    <source>
        <dbReference type="ARBA" id="ARBA00006966"/>
    </source>
</evidence>
<accession>A0AAU7DGQ7</accession>
<reference evidence="7" key="1">
    <citation type="submission" date="2023-03" db="EMBL/GenBank/DDBJ databases">
        <title>Edaphobacter sp.</title>
        <authorList>
            <person name="Huber K.J."/>
            <person name="Papendorf J."/>
            <person name="Pilke C."/>
            <person name="Bunk B."/>
            <person name="Sproeer C."/>
            <person name="Pester M."/>
        </authorList>
    </citation>
    <scope>NUCLEOTIDE SEQUENCE</scope>
    <source>
        <strain evidence="7">DSM 110680</strain>
    </source>
</reference>
<dbReference type="Gene3D" id="3.40.640.10">
    <property type="entry name" value="Type I PLP-dependent aspartate aminotransferase-like (Major domain)"/>
    <property type="match status" value="1"/>
</dbReference>
<evidence type="ECO:0000259" key="6">
    <source>
        <dbReference type="Pfam" id="PF01212"/>
    </source>
</evidence>
<dbReference type="InterPro" id="IPR023603">
    <property type="entry name" value="Low_specificity_L-TA-like"/>
</dbReference>
<feature type="modified residue" description="N6-(pyridoxal phosphate)lysine" evidence="5">
    <location>
        <position position="202"/>
    </location>
</feature>
<dbReference type="Pfam" id="PF01212">
    <property type="entry name" value="Beta_elim_lyase"/>
    <property type="match status" value="1"/>
</dbReference>
<dbReference type="InterPro" id="IPR001597">
    <property type="entry name" value="ArAA_b-elim_lyase/Thr_aldolase"/>
</dbReference>
<comment type="cofactor">
    <cofactor evidence="1">
        <name>pyridoxal 5'-phosphate</name>
        <dbReference type="ChEBI" id="CHEBI:597326"/>
    </cofactor>
</comment>
<evidence type="ECO:0000313" key="7">
    <source>
        <dbReference type="EMBL" id="XBH16515.1"/>
    </source>
</evidence>
<keyword evidence="4" id="KW-0456">Lyase</keyword>
<dbReference type="FunFam" id="3.90.1150.10:FF:000041">
    <property type="entry name" value="Low-specificity L-threonine aldolase"/>
    <property type="match status" value="1"/>
</dbReference>
<evidence type="ECO:0000256" key="5">
    <source>
        <dbReference type="PIRSR" id="PIRSR017617-1"/>
    </source>
</evidence>
<dbReference type="GO" id="GO:0006567">
    <property type="term" value="P:L-threonine catabolic process"/>
    <property type="evidence" value="ECO:0007669"/>
    <property type="project" value="TreeGrafter"/>
</dbReference>
<dbReference type="PANTHER" id="PTHR48097:SF9">
    <property type="entry name" value="L-THREONINE ALDOLASE"/>
    <property type="match status" value="1"/>
</dbReference>
<dbReference type="InterPro" id="IPR015421">
    <property type="entry name" value="PyrdxlP-dep_Trfase_major"/>
</dbReference>
<dbReference type="NCBIfam" id="NF041359">
    <property type="entry name" value="GntG_guanitoxin"/>
    <property type="match status" value="1"/>
</dbReference>
<evidence type="ECO:0000256" key="3">
    <source>
        <dbReference type="ARBA" id="ARBA00022898"/>
    </source>
</evidence>
<keyword evidence="3" id="KW-0663">Pyridoxal phosphate</keyword>
<feature type="domain" description="Aromatic amino acid beta-eliminating lyase/threonine aldolase" evidence="6">
    <location>
        <begin position="6"/>
        <end position="288"/>
    </location>
</feature>
<dbReference type="GO" id="GO:0008732">
    <property type="term" value="F:L-allo-threonine aldolase activity"/>
    <property type="evidence" value="ECO:0007669"/>
    <property type="project" value="TreeGrafter"/>
</dbReference>
<comment type="similarity">
    <text evidence="2">Belongs to the threonine aldolase family.</text>
</comment>
<dbReference type="GO" id="GO:0006545">
    <property type="term" value="P:glycine biosynthetic process"/>
    <property type="evidence" value="ECO:0007669"/>
    <property type="project" value="TreeGrafter"/>
</dbReference>
<organism evidence="7">
    <name type="scientific">Telmatobacter sp. DSM 110680</name>
    <dbReference type="NCBI Taxonomy" id="3036704"/>
    <lineage>
        <taxon>Bacteria</taxon>
        <taxon>Pseudomonadati</taxon>
        <taxon>Acidobacteriota</taxon>
        <taxon>Terriglobia</taxon>
        <taxon>Terriglobales</taxon>
        <taxon>Acidobacteriaceae</taxon>
        <taxon>Telmatobacter</taxon>
    </lineage>
</organism>
<dbReference type="InterPro" id="IPR015422">
    <property type="entry name" value="PyrdxlP-dep_Trfase_small"/>
</dbReference>
<protein>
    <submittedName>
        <fullName evidence="7">GntG family PLP-dependent aldolase</fullName>
    </submittedName>
</protein>
<name>A0AAU7DGQ7_9BACT</name>
<evidence type="ECO:0000256" key="1">
    <source>
        <dbReference type="ARBA" id="ARBA00001933"/>
    </source>
</evidence>
<dbReference type="AlphaFoldDB" id="A0AAU7DGQ7"/>
<dbReference type="SUPFAM" id="SSF53383">
    <property type="entry name" value="PLP-dependent transferases"/>
    <property type="match status" value="1"/>
</dbReference>
<dbReference type="CDD" id="cd06502">
    <property type="entry name" value="TA_like"/>
    <property type="match status" value="1"/>
</dbReference>
<dbReference type="RefSeq" id="WP_348261744.1">
    <property type="nucleotide sequence ID" value="NZ_CP121196.1"/>
</dbReference>
<dbReference type="GO" id="GO:0005829">
    <property type="term" value="C:cytosol"/>
    <property type="evidence" value="ECO:0007669"/>
    <property type="project" value="TreeGrafter"/>
</dbReference>
<dbReference type="Gene3D" id="3.90.1150.10">
    <property type="entry name" value="Aspartate Aminotransferase, domain 1"/>
    <property type="match status" value="1"/>
</dbReference>
<proteinExistence type="inferred from homology"/>
<dbReference type="InterPro" id="IPR015424">
    <property type="entry name" value="PyrdxlP-dep_Trfase"/>
</dbReference>
<evidence type="ECO:0000256" key="4">
    <source>
        <dbReference type="ARBA" id="ARBA00023239"/>
    </source>
</evidence>